<keyword evidence="1" id="KW-0472">Membrane</keyword>
<name>A0ABV4P600_9GAMM</name>
<organism evidence="2 3">
    <name type="scientific">Microbulbifer epialgicus</name>
    <dbReference type="NCBI Taxonomy" id="393907"/>
    <lineage>
        <taxon>Bacteria</taxon>
        <taxon>Pseudomonadati</taxon>
        <taxon>Pseudomonadota</taxon>
        <taxon>Gammaproteobacteria</taxon>
        <taxon>Cellvibrionales</taxon>
        <taxon>Microbulbiferaceae</taxon>
        <taxon>Microbulbifer</taxon>
    </lineage>
</organism>
<evidence type="ECO:0000313" key="3">
    <source>
        <dbReference type="Proteomes" id="UP001569428"/>
    </source>
</evidence>
<evidence type="ECO:0000313" key="2">
    <source>
        <dbReference type="EMBL" id="MFA0813806.1"/>
    </source>
</evidence>
<proteinExistence type="predicted"/>
<protein>
    <submittedName>
        <fullName evidence="2">Uncharacterized protein</fullName>
    </submittedName>
</protein>
<dbReference type="RefSeq" id="WP_371841632.1">
    <property type="nucleotide sequence ID" value="NZ_JBGMEK010000143.1"/>
</dbReference>
<comment type="caution">
    <text evidence="2">The sequence shown here is derived from an EMBL/GenBank/DDBJ whole genome shotgun (WGS) entry which is preliminary data.</text>
</comment>
<sequence>MCKYLHEKMVSTLTKYEVKEDASLWEYPLFTYTLYIGIIATLASIVVISILLGVQTGGENARYESCMSMTCINNIFIYFAPAIKIGAGFLAILGIIALIFRSEQTATQISNSNKSLQYDIARNSKLWEHEQLKTAFSQYFQHKETFLKLMERIESQLGISFLDKTSLYRDWFPFCSVKKFDIEPPPT</sequence>
<keyword evidence="3" id="KW-1185">Reference proteome</keyword>
<dbReference type="Proteomes" id="UP001569428">
    <property type="component" value="Unassembled WGS sequence"/>
</dbReference>
<dbReference type="EMBL" id="JBGMEK010000143">
    <property type="protein sequence ID" value="MFA0813806.1"/>
    <property type="molecule type" value="Genomic_DNA"/>
</dbReference>
<reference evidence="2 3" key="1">
    <citation type="submission" date="2024-08" db="EMBL/GenBank/DDBJ databases">
        <authorList>
            <person name="Ishaq N."/>
        </authorList>
    </citation>
    <scope>NUCLEOTIDE SEQUENCE [LARGE SCALE GENOMIC DNA]</scope>
    <source>
        <strain evidence="2 3">DSM 18651</strain>
    </source>
</reference>
<evidence type="ECO:0000256" key="1">
    <source>
        <dbReference type="SAM" id="Phobius"/>
    </source>
</evidence>
<keyword evidence="1" id="KW-0812">Transmembrane</keyword>
<feature type="transmembrane region" description="Helical" evidence="1">
    <location>
        <begin position="32"/>
        <end position="54"/>
    </location>
</feature>
<keyword evidence="1" id="KW-1133">Transmembrane helix</keyword>
<accession>A0ABV4P600</accession>
<gene>
    <name evidence="2" type="ORF">ACCI49_23285</name>
</gene>
<feature type="transmembrane region" description="Helical" evidence="1">
    <location>
        <begin position="75"/>
        <end position="100"/>
    </location>
</feature>